<protein>
    <submittedName>
        <fullName evidence="6">Site-specific tyrosine recombinase XerD-like protein</fullName>
    </submittedName>
</protein>
<dbReference type="SUPFAM" id="SSF56349">
    <property type="entry name" value="DNA breaking-rejoining enzymes"/>
    <property type="match status" value="1"/>
</dbReference>
<proteinExistence type="predicted"/>
<dbReference type="InterPro" id="IPR010998">
    <property type="entry name" value="Integrase_recombinase_N"/>
</dbReference>
<dbReference type="InterPro" id="IPR002104">
    <property type="entry name" value="Integrase_catalytic"/>
</dbReference>
<accession>A0A380KG98</accession>
<keyword evidence="2" id="KW-0233">DNA recombination</keyword>
<feature type="domain" description="Core-binding (CB)" evidence="5">
    <location>
        <begin position="12"/>
        <end position="85"/>
    </location>
</feature>
<dbReference type="Gene3D" id="1.10.150.130">
    <property type="match status" value="1"/>
</dbReference>
<dbReference type="Gene3D" id="1.10.443.10">
    <property type="entry name" value="Intergrase catalytic core"/>
    <property type="match status" value="1"/>
</dbReference>
<evidence type="ECO:0000259" key="4">
    <source>
        <dbReference type="PROSITE" id="PS51898"/>
    </source>
</evidence>
<dbReference type="NCBIfam" id="NF002685">
    <property type="entry name" value="PRK02436.1"/>
    <property type="match status" value="1"/>
</dbReference>
<feature type="domain" description="Tyr recombinase" evidence="4">
    <location>
        <begin position="106"/>
        <end position="259"/>
    </location>
</feature>
<evidence type="ECO:0000256" key="3">
    <source>
        <dbReference type="PROSITE-ProRule" id="PRU01248"/>
    </source>
</evidence>
<evidence type="ECO:0000256" key="1">
    <source>
        <dbReference type="ARBA" id="ARBA00023125"/>
    </source>
</evidence>
<evidence type="ECO:0000313" key="6">
    <source>
        <dbReference type="EMBL" id="SUN63186.1"/>
    </source>
</evidence>
<dbReference type="GO" id="GO:0006310">
    <property type="term" value="P:DNA recombination"/>
    <property type="evidence" value="ECO:0007669"/>
    <property type="project" value="UniProtKB-KW"/>
</dbReference>
<dbReference type="EMBL" id="UHFN01000007">
    <property type="protein sequence ID" value="SUN63186.1"/>
    <property type="molecule type" value="Genomic_DNA"/>
</dbReference>
<dbReference type="InterPro" id="IPR044068">
    <property type="entry name" value="CB"/>
</dbReference>
<dbReference type="PROSITE" id="PS51900">
    <property type="entry name" value="CB"/>
    <property type="match status" value="1"/>
</dbReference>
<keyword evidence="1 3" id="KW-0238">DNA-binding</keyword>
<dbReference type="OrthoDB" id="2241487at2"/>
<evidence type="ECO:0000259" key="5">
    <source>
        <dbReference type="PROSITE" id="PS51900"/>
    </source>
</evidence>
<sequence>MTLPTTMTSSQKKLTDWLDDFLAHKRLSQNSQMNYRYDIKQFLEDVDNQLIFEKLRLYEQKLSTKSPAVKKRRQSTLNQFLWFLYREGVLDYAYKFHVASQASSPQLTKQPQLLDKSLFYADTSDTDGQLIALLMIELGLTPTEIARLDSERIDLEFGIIRLEKKDCVRIVKLPKPLVSCLEKKLVNTGYLFSHKGKPYSRQWYFKKLSAYLETIGLANETAQSLRTQYILGEKAAGKTAQEIAQQLGLKSAVTLEKYF</sequence>
<dbReference type="GO" id="GO:0003677">
    <property type="term" value="F:DNA binding"/>
    <property type="evidence" value="ECO:0007669"/>
    <property type="project" value="UniProtKB-UniRule"/>
</dbReference>
<evidence type="ECO:0000313" key="7">
    <source>
        <dbReference type="Proteomes" id="UP000254924"/>
    </source>
</evidence>
<dbReference type="Proteomes" id="UP000254924">
    <property type="component" value="Unassembled WGS sequence"/>
</dbReference>
<evidence type="ECO:0000256" key="2">
    <source>
        <dbReference type="ARBA" id="ARBA00023172"/>
    </source>
</evidence>
<dbReference type="GO" id="GO:0015074">
    <property type="term" value="P:DNA integration"/>
    <property type="evidence" value="ECO:0007669"/>
    <property type="project" value="InterPro"/>
</dbReference>
<organism evidence="6 7">
    <name type="scientific">Streptococcus hyointestinalis</name>
    <dbReference type="NCBI Taxonomy" id="1337"/>
    <lineage>
        <taxon>Bacteria</taxon>
        <taxon>Bacillati</taxon>
        <taxon>Bacillota</taxon>
        <taxon>Bacilli</taxon>
        <taxon>Lactobacillales</taxon>
        <taxon>Streptococcaceae</taxon>
        <taxon>Streptococcus</taxon>
    </lineage>
</organism>
<keyword evidence="7" id="KW-1185">Reference proteome</keyword>
<dbReference type="InterPro" id="IPR013762">
    <property type="entry name" value="Integrase-like_cat_sf"/>
</dbReference>
<name>A0A380KG98_9STRE</name>
<reference evidence="6 7" key="1">
    <citation type="submission" date="2018-06" db="EMBL/GenBank/DDBJ databases">
        <authorList>
            <consortium name="Pathogen Informatics"/>
            <person name="Doyle S."/>
        </authorList>
    </citation>
    <scope>NUCLEOTIDE SEQUENCE [LARGE SCALE GENOMIC DNA]</scope>
    <source>
        <strain evidence="6 7">NCTC12224</strain>
    </source>
</reference>
<dbReference type="PROSITE" id="PS51898">
    <property type="entry name" value="TYR_RECOMBINASE"/>
    <property type="match status" value="1"/>
</dbReference>
<dbReference type="InterPro" id="IPR011010">
    <property type="entry name" value="DNA_brk_join_enz"/>
</dbReference>
<dbReference type="AlphaFoldDB" id="A0A380KG98"/>
<gene>
    <name evidence="6" type="primary">xerD_3</name>
    <name evidence="6" type="ORF">NCTC12224_02284</name>
</gene>